<evidence type="ECO:0000256" key="3">
    <source>
        <dbReference type="ARBA" id="ARBA00023242"/>
    </source>
</evidence>
<evidence type="ECO:0008006" key="6">
    <source>
        <dbReference type="Google" id="ProtNLM"/>
    </source>
</evidence>
<evidence type="ECO:0000313" key="4">
    <source>
        <dbReference type="EMBL" id="SMR56683.1"/>
    </source>
</evidence>
<dbReference type="InterPro" id="IPR001748">
    <property type="entry name" value="BUD31"/>
</dbReference>
<dbReference type="Pfam" id="PF01125">
    <property type="entry name" value="BUD31"/>
    <property type="match status" value="1"/>
</dbReference>
<gene>
    <name evidence="4" type="ORF">ZT1E4_G8280</name>
</gene>
<reference evidence="5" key="1">
    <citation type="submission" date="2017-05" db="EMBL/GenBank/DDBJ databases">
        <authorList>
            <person name="Song R."/>
            <person name="Chenine A.L."/>
            <person name="Ruprecht R.M."/>
        </authorList>
    </citation>
    <scope>NUCLEOTIDE SEQUENCE [LARGE SCALE GENOMIC DNA]</scope>
</reference>
<dbReference type="PROSITE" id="PS00997">
    <property type="entry name" value="G10_1"/>
    <property type="match status" value="1"/>
</dbReference>
<dbReference type="PANTHER" id="PTHR19411">
    <property type="entry name" value="PROTEIN BUD31-RELATED"/>
    <property type="match status" value="1"/>
</dbReference>
<evidence type="ECO:0000313" key="5">
    <source>
        <dbReference type="Proteomes" id="UP000245764"/>
    </source>
</evidence>
<dbReference type="PRINTS" id="PR00322">
    <property type="entry name" value="G10"/>
</dbReference>
<keyword evidence="3" id="KW-0539">Nucleus</keyword>
<name>A0A2H1GT29_ZYMTR</name>
<protein>
    <recommendedName>
        <fullName evidence="6">G10 protein</fullName>
    </recommendedName>
</protein>
<dbReference type="InterPro" id="IPR018230">
    <property type="entry name" value="BUD31/G10-rel_CS"/>
</dbReference>
<comment type="similarity">
    <text evidence="2">Belongs to the BUD31 (G10) family.</text>
</comment>
<dbReference type="GO" id="GO:0000398">
    <property type="term" value="P:mRNA splicing, via spliceosome"/>
    <property type="evidence" value="ECO:0007669"/>
    <property type="project" value="TreeGrafter"/>
</dbReference>
<comment type="subcellular location">
    <subcellularLocation>
        <location evidence="1">Nucleus</location>
    </subcellularLocation>
</comment>
<dbReference type="EMBL" id="LT854260">
    <property type="protein sequence ID" value="SMR56683.1"/>
    <property type="molecule type" value="Genomic_DNA"/>
</dbReference>
<dbReference type="GO" id="GO:0005681">
    <property type="term" value="C:spliceosomal complex"/>
    <property type="evidence" value="ECO:0007669"/>
    <property type="project" value="TreeGrafter"/>
</dbReference>
<dbReference type="AlphaFoldDB" id="A0A2H1GT29"/>
<accession>A0A2H1GT29</accession>
<organism evidence="4 5">
    <name type="scientific">Zymoseptoria tritici ST99CH_1E4</name>
    <dbReference type="NCBI Taxonomy" id="1276532"/>
    <lineage>
        <taxon>Eukaryota</taxon>
        <taxon>Fungi</taxon>
        <taxon>Dikarya</taxon>
        <taxon>Ascomycota</taxon>
        <taxon>Pezizomycotina</taxon>
        <taxon>Dothideomycetes</taxon>
        <taxon>Dothideomycetidae</taxon>
        <taxon>Mycosphaerellales</taxon>
        <taxon>Mycosphaerellaceae</taxon>
        <taxon>Zymoseptoria</taxon>
    </lineage>
</organism>
<dbReference type="Proteomes" id="UP000245764">
    <property type="component" value="Chromosome 8"/>
</dbReference>
<proteinExistence type="inferred from homology"/>
<evidence type="ECO:0000256" key="1">
    <source>
        <dbReference type="ARBA" id="ARBA00004123"/>
    </source>
</evidence>
<sequence length="276" mass="30475">MPAIRTAKNRKPPPEGFEDIEDTLLEFANKMKDAENASHEGKKKHEMLWPVFQITHQRSKYIYDLYYEKEAISRPLYDWLLKNNYADANLIAKWKKQGYEKLCCLRCIQTKETNFNSTCICRVPKEKLSEDQEIQCYIGAFVPFASRRRPLRSAAAGGIRSQPTVSDPNGLNSVVLDAFKMKLNMYASLALAIAIARVSAPPGGPPVSGQVFAGTERCCWAVDEAWGMDALAGEDVSGGTAGGGRCSREGSFLAGLCGVVGEGFFLESCLVDGFHE</sequence>
<dbReference type="PANTHER" id="PTHR19411:SF0">
    <property type="entry name" value="PROTEIN BUD31 HOMOLOG"/>
    <property type="match status" value="1"/>
</dbReference>
<evidence type="ECO:0000256" key="2">
    <source>
        <dbReference type="ARBA" id="ARBA00005287"/>
    </source>
</evidence>